<protein>
    <submittedName>
        <fullName evidence="4">S-layer homology domain-containing protein</fullName>
    </submittedName>
</protein>
<feature type="chain" id="PRO_5045261656" evidence="2">
    <location>
        <begin position="31"/>
        <end position="719"/>
    </location>
</feature>
<keyword evidence="2" id="KW-0732">Signal</keyword>
<evidence type="ECO:0000313" key="5">
    <source>
        <dbReference type="Proteomes" id="UP001597343"/>
    </source>
</evidence>
<dbReference type="InterPro" id="IPR013783">
    <property type="entry name" value="Ig-like_fold"/>
</dbReference>
<gene>
    <name evidence="4" type="ORF">ACFSOY_13290</name>
</gene>
<evidence type="ECO:0000256" key="1">
    <source>
        <dbReference type="SAM" id="MobiDB-lite"/>
    </source>
</evidence>
<feature type="domain" description="SLH" evidence="3">
    <location>
        <begin position="527"/>
        <end position="590"/>
    </location>
</feature>
<feature type="region of interest" description="Disordered" evidence="1">
    <location>
        <begin position="206"/>
        <end position="226"/>
    </location>
</feature>
<dbReference type="PANTHER" id="PTHR43308:SF5">
    <property type="entry name" value="S-LAYER PROTEIN _ PEPTIDOGLYCAN ENDO-BETA-N-ACETYLGLUCOSAMINIDASE"/>
    <property type="match status" value="1"/>
</dbReference>
<evidence type="ECO:0000256" key="2">
    <source>
        <dbReference type="SAM" id="SignalP"/>
    </source>
</evidence>
<dbReference type="Proteomes" id="UP001597343">
    <property type="component" value="Unassembled WGS sequence"/>
</dbReference>
<dbReference type="PROSITE" id="PS51272">
    <property type="entry name" value="SLH"/>
    <property type="match status" value="2"/>
</dbReference>
<organism evidence="4 5">
    <name type="scientific">Tumebacillus lipolyticus</name>
    <dbReference type="NCBI Taxonomy" id="1280370"/>
    <lineage>
        <taxon>Bacteria</taxon>
        <taxon>Bacillati</taxon>
        <taxon>Bacillota</taxon>
        <taxon>Bacilli</taxon>
        <taxon>Bacillales</taxon>
        <taxon>Alicyclobacillaceae</taxon>
        <taxon>Tumebacillus</taxon>
    </lineage>
</organism>
<sequence>MTKKKISALLAALLLTTSAVPMIGAESAYAATQLAAPTEVLLQPDRTVTWKAVDQASSYKINVYDASNDKLIGERTASYGSTKYALNDFLLQNGTYYVRMIAIGNSYTHTNSEQSAKSNTLTISIKMTLPAPETPVLSPEGLVTWKAGTNNGYVLNLYHAPSQTLVASKTLDKDVTSTDITSLIPALGSYYVKLIARGDSSKMEDSLESSASNARELAPAKRLSAPGSMSLTEKRLAKWDAVEGNNGYRITVYQAGTHAIVGFLQAPKDATQLDLSNLIRTSGEYYIRIQTLGANNSSSEDSAQSASVEYVLEDNLYVVPQDSMTVTTVTTDYALHTDVQVNEASVLGELSANSTLYNMLVPVKAEGADLSVQVHGKIVEQLLRHAKSSELRVRTPIGSLSIPAQQIALMAQARSLTLADHSIEFVLKQTAAARPSDFETTPLQLGIKLIDKNKQAIELTDSGAYFSLSVPVPAASATDLYALSGVRLTDQNGATTPVPTLFRKNADGSLTATYRYQGTATFAVKKRSVSFPDVQDSHYAYGSIQSLAAKSVIQGFEDGTFRPQDTVTRAQFAAMLVKALGIKENTSAVSSFTDVGADKWYNSVVNTTYQAKLISGRGAGIFAPEDLITAQEMATMVNTALRYAGFTKTLDSTTQVERLMQLPSTAGLFTYAEAPVALCIEEKILIGPTISNFQATKPADRAMAADMLYRMLKTVNFIN</sequence>
<feature type="signal peptide" evidence="2">
    <location>
        <begin position="1"/>
        <end position="30"/>
    </location>
</feature>
<dbReference type="Pfam" id="PF00395">
    <property type="entry name" value="SLH"/>
    <property type="match status" value="2"/>
</dbReference>
<evidence type="ECO:0000259" key="3">
    <source>
        <dbReference type="PROSITE" id="PS51272"/>
    </source>
</evidence>
<dbReference type="InterPro" id="IPR051465">
    <property type="entry name" value="Cell_Envelope_Struct_Comp"/>
</dbReference>
<dbReference type="RefSeq" id="WP_386047379.1">
    <property type="nucleotide sequence ID" value="NZ_JBHUIO010000008.1"/>
</dbReference>
<reference evidence="5" key="1">
    <citation type="journal article" date="2019" name="Int. J. Syst. Evol. Microbiol.">
        <title>The Global Catalogue of Microorganisms (GCM) 10K type strain sequencing project: providing services to taxonomists for standard genome sequencing and annotation.</title>
        <authorList>
            <consortium name="The Broad Institute Genomics Platform"/>
            <consortium name="The Broad Institute Genome Sequencing Center for Infectious Disease"/>
            <person name="Wu L."/>
            <person name="Ma J."/>
        </authorList>
    </citation>
    <scope>NUCLEOTIDE SEQUENCE [LARGE SCALE GENOMIC DNA]</scope>
    <source>
        <strain evidence="5">CGMCC 1.13574</strain>
    </source>
</reference>
<name>A0ABW5A0H6_9BACL</name>
<dbReference type="Gene3D" id="2.60.40.10">
    <property type="entry name" value="Immunoglobulins"/>
    <property type="match status" value="1"/>
</dbReference>
<keyword evidence="5" id="KW-1185">Reference proteome</keyword>
<comment type="caution">
    <text evidence="4">The sequence shown here is derived from an EMBL/GenBank/DDBJ whole genome shotgun (WGS) entry which is preliminary data.</text>
</comment>
<feature type="domain" description="SLH" evidence="3">
    <location>
        <begin position="591"/>
        <end position="651"/>
    </location>
</feature>
<dbReference type="PANTHER" id="PTHR43308">
    <property type="entry name" value="OUTER MEMBRANE PROTEIN ALPHA-RELATED"/>
    <property type="match status" value="1"/>
</dbReference>
<proteinExistence type="predicted"/>
<dbReference type="EMBL" id="JBHUIO010000008">
    <property type="protein sequence ID" value="MFD2170960.1"/>
    <property type="molecule type" value="Genomic_DNA"/>
</dbReference>
<evidence type="ECO:0000313" key="4">
    <source>
        <dbReference type="EMBL" id="MFD2170960.1"/>
    </source>
</evidence>
<accession>A0ABW5A0H6</accession>
<dbReference type="InterPro" id="IPR001119">
    <property type="entry name" value="SLH_dom"/>
</dbReference>